<evidence type="ECO:0000313" key="2">
    <source>
        <dbReference type="EMBL" id="PMD46323.1"/>
    </source>
</evidence>
<dbReference type="AlphaFoldDB" id="A0A2J6S6E8"/>
<gene>
    <name evidence="2" type="ORF">L207DRAFT_450678</name>
</gene>
<dbReference type="PANTHER" id="PTHR31360:SF0">
    <property type="entry name" value="OIL BODY-ASSOCIATED PROTEIN 1B"/>
    <property type="match status" value="1"/>
</dbReference>
<evidence type="ECO:0000313" key="3">
    <source>
        <dbReference type="Proteomes" id="UP000235786"/>
    </source>
</evidence>
<dbReference type="EMBL" id="KZ613939">
    <property type="protein sequence ID" value="PMD46323.1"/>
    <property type="molecule type" value="Genomic_DNA"/>
</dbReference>
<dbReference type="OrthoDB" id="1901244at2759"/>
<proteinExistence type="inferred from homology"/>
<keyword evidence="3" id="KW-1185">Reference proteome</keyword>
<reference evidence="2 3" key="1">
    <citation type="submission" date="2016-04" db="EMBL/GenBank/DDBJ databases">
        <title>A degradative enzymes factory behind the ericoid mycorrhizal symbiosis.</title>
        <authorList>
            <consortium name="DOE Joint Genome Institute"/>
            <person name="Martino E."/>
            <person name="Morin E."/>
            <person name="Grelet G."/>
            <person name="Kuo A."/>
            <person name="Kohler A."/>
            <person name="Daghino S."/>
            <person name="Barry K."/>
            <person name="Choi C."/>
            <person name="Cichocki N."/>
            <person name="Clum A."/>
            <person name="Copeland A."/>
            <person name="Hainaut M."/>
            <person name="Haridas S."/>
            <person name="Labutti K."/>
            <person name="Lindquist E."/>
            <person name="Lipzen A."/>
            <person name="Khouja H.-R."/>
            <person name="Murat C."/>
            <person name="Ohm R."/>
            <person name="Olson A."/>
            <person name="Spatafora J."/>
            <person name="Veneault-Fourrey C."/>
            <person name="Henrissat B."/>
            <person name="Grigoriev I."/>
            <person name="Martin F."/>
            <person name="Perotto S."/>
        </authorList>
    </citation>
    <scope>NUCLEOTIDE SEQUENCE [LARGE SCALE GENOMIC DNA]</scope>
    <source>
        <strain evidence="2 3">F</strain>
    </source>
</reference>
<dbReference type="InterPro" id="IPR010686">
    <property type="entry name" value="OBAP-like"/>
</dbReference>
<dbReference type="Pfam" id="PF06884">
    <property type="entry name" value="DUF1264"/>
    <property type="match status" value="1"/>
</dbReference>
<accession>A0A2J6S6E8</accession>
<feature type="non-terminal residue" evidence="2">
    <location>
        <position position="1"/>
    </location>
</feature>
<name>A0A2J6S6E8_HYAVF</name>
<dbReference type="PANTHER" id="PTHR31360">
    <property type="match status" value="1"/>
</dbReference>
<evidence type="ECO:0000256" key="1">
    <source>
        <dbReference type="ARBA" id="ARBA00009740"/>
    </source>
</evidence>
<organism evidence="2 3">
    <name type="scientific">Hyaloscypha variabilis (strain UAMH 11265 / GT02V1 / F)</name>
    <name type="common">Meliniomyces variabilis</name>
    <dbReference type="NCBI Taxonomy" id="1149755"/>
    <lineage>
        <taxon>Eukaryota</taxon>
        <taxon>Fungi</taxon>
        <taxon>Dikarya</taxon>
        <taxon>Ascomycota</taxon>
        <taxon>Pezizomycotina</taxon>
        <taxon>Leotiomycetes</taxon>
        <taxon>Helotiales</taxon>
        <taxon>Hyaloscyphaceae</taxon>
        <taxon>Hyaloscypha</taxon>
        <taxon>Hyaloscypha variabilis</taxon>
    </lineage>
</organism>
<protein>
    <submittedName>
        <fullName evidence="2">DUF1264-domain-containing protein</fullName>
    </submittedName>
</protein>
<dbReference type="STRING" id="1149755.A0A2J6S6E8"/>
<sequence length="219" mass="24731">MTSHQTTHGATGPPKTIKDTVLETGAAASQSFGPIKAICAHLNAFHVYASDPSRSVEANHYCTHLSADVRQCLIYDAPTNPARLIGVEYMITPKLYETLDNEERKLWHSHDFEVRSGMLIMPNPNVPNAVWEIAETEEMKEVIGLYGKTYHFWQVDNGDILPLGKPELMMSFTKPEQVPWHKVQDRDERYGVETGQKKEARKGIEAVVIHEDADSSWEK</sequence>
<comment type="similarity">
    <text evidence="1">Belongs to the OBAP family.</text>
</comment>
<dbReference type="Proteomes" id="UP000235786">
    <property type="component" value="Unassembled WGS sequence"/>
</dbReference>